<dbReference type="Gene3D" id="3.30.70.330">
    <property type="match status" value="1"/>
</dbReference>
<dbReference type="SMART" id="SM01218">
    <property type="entry name" value="FoP_duplication"/>
    <property type="match status" value="1"/>
</dbReference>
<proteinExistence type="predicted"/>
<protein>
    <recommendedName>
        <fullName evidence="4">RRM domain-containing protein</fullName>
    </recommendedName>
</protein>
<dbReference type="InterPro" id="IPR051229">
    <property type="entry name" value="ALYREF_mRNA_export"/>
</dbReference>
<dbReference type="InterPro" id="IPR025715">
    <property type="entry name" value="FoP_C"/>
</dbReference>
<evidence type="ECO:0000313" key="6">
    <source>
        <dbReference type="Proteomes" id="UP000663760"/>
    </source>
</evidence>
<dbReference type="AlphaFoldDB" id="A0A7I8KB61"/>
<feature type="domain" description="RRM" evidence="4">
    <location>
        <begin position="96"/>
        <end position="173"/>
    </location>
</feature>
<feature type="region of interest" description="Disordered" evidence="3">
    <location>
        <begin position="207"/>
        <end position="276"/>
    </location>
</feature>
<dbReference type="Proteomes" id="UP000663760">
    <property type="component" value="Chromosome 4"/>
</dbReference>
<organism evidence="5 6">
    <name type="scientific">Spirodela intermedia</name>
    <name type="common">Intermediate duckweed</name>
    <dbReference type="NCBI Taxonomy" id="51605"/>
    <lineage>
        <taxon>Eukaryota</taxon>
        <taxon>Viridiplantae</taxon>
        <taxon>Streptophyta</taxon>
        <taxon>Embryophyta</taxon>
        <taxon>Tracheophyta</taxon>
        <taxon>Spermatophyta</taxon>
        <taxon>Magnoliopsida</taxon>
        <taxon>Liliopsida</taxon>
        <taxon>Araceae</taxon>
        <taxon>Lemnoideae</taxon>
        <taxon>Spirodela</taxon>
    </lineage>
</organism>
<dbReference type="PANTHER" id="PTHR19965">
    <property type="entry name" value="RNA AND EXPORT FACTOR BINDING PROTEIN"/>
    <property type="match status" value="1"/>
</dbReference>
<dbReference type="GO" id="GO:0006406">
    <property type="term" value="P:mRNA export from nucleus"/>
    <property type="evidence" value="ECO:0007669"/>
    <property type="project" value="TreeGrafter"/>
</dbReference>
<dbReference type="InterPro" id="IPR000504">
    <property type="entry name" value="RRM_dom"/>
</dbReference>
<feature type="compositionally biased region" description="Gly residues" evidence="3">
    <location>
        <begin position="214"/>
        <end position="245"/>
    </location>
</feature>
<reference evidence="5" key="1">
    <citation type="submission" date="2020-02" db="EMBL/GenBank/DDBJ databases">
        <authorList>
            <person name="Scholz U."/>
            <person name="Mascher M."/>
            <person name="Fiebig A."/>
        </authorList>
    </citation>
    <scope>NUCLEOTIDE SEQUENCE</scope>
</reference>
<dbReference type="EMBL" id="LR746267">
    <property type="protein sequence ID" value="CAA7394921.1"/>
    <property type="molecule type" value="Genomic_DNA"/>
</dbReference>
<dbReference type="SMART" id="SM00360">
    <property type="entry name" value="RRM"/>
    <property type="match status" value="1"/>
</dbReference>
<dbReference type="GO" id="GO:0003729">
    <property type="term" value="F:mRNA binding"/>
    <property type="evidence" value="ECO:0007669"/>
    <property type="project" value="TreeGrafter"/>
</dbReference>
<keyword evidence="1 2" id="KW-0694">RNA-binding</keyword>
<dbReference type="InterPro" id="IPR035979">
    <property type="entry name" value="RBD_domain_sf"/>
</dbReference>
<name>A0A7I8KB61_SPIIN</name>
<evidence type="ECO:0000259" key="4">
    <source>
        <dbReference type="PROSITE" id="PS50102"/>
    </source>
</evidence>
<dbReference type="OrthoDB" id="1049195at2759"/>
<dbReference type="PANTHER" id="PTHR19965:SF33">
    <property type="entry name" value="THO COMPLEX SUBUNIT 4D"/>
    <property type="match status" value="1"/>
</dbReference>
<feature type="compositionally biased region" description="Basic and acidic residues" evidence="3">
    <location>
        <begin position="256"/>
        <end position="269"/>
    </location>
</feature>
<sequence length="276" mass="29177">METSLDMSLDDMIKNRNIGVRGRGRGRGRGWVRGRGGPSRGRAVGMLHQGFLSVNTRPSAYKTAKSFSRATDLIRRPDLFNDSMIAAGLRGVETGTKLYVSNLDYGVSNEDIKELFSELGELRRSTLHYDRNGRSSGSAEVVFVRRSDAFAALKRYNNVQLDGKAMKIEIIGSDSGLPVSAHVKVVGANGRGRRTVVMTGRGRGAFQVGRGRGRGVGGGGGGIGRGFGGRVGRGGGGGGGGGGGRGRGRAQQSVEKSAEDLDKELESYHADAMNTS</sequence>
<dbReference type="Pfam" id="PF00076">
    <property type="entry name" value="RRM_1"/>
    <property type="match status" value="1"/>
</dbReference>
<dbReference type="GO" id="GO:0005634">
    <property type="term" value="C:nucleus"/>
    <property type="evidence" value="ECO:0007669"/>
    <property type="project" value="TreeGrafter"/>
</dbReference>
<keyword evidence="6" id="KW-1185">Reference proteome</keyword>
<dbReference type="InterPro" id="IPR012677">
    <property type="entry name" value="Nucleotide-bd_a/b_plait_sf"/>
</dbReference>
<evidence type="ECO:0000313" key="5">
    <source>
        <dbReference type="EMBL" id="CAA7394921.1"/>
    </source>
</evidence>
<accession>A0A7I8KB61</accession>
<evidence type="ECO:0000256" key="2">
    <source>
        <dbReference type="PROSITE-ProRule" id="PRU00176"/>
    </source>
</evidence>
<dbReference type="SUPFAM" id="SSF54928">
    <property type="entry name" value="RNA-binding domain, RBD"/>
    <property type="match status" value="1"/>
</dbReference>
<dbReference type="CDD" id="cd12680">
    <property type="entry name" value="RRM_THOC4"/>
    <property type="match status" value="1"/>
</dbReference>
<gene>
    <name evidence="5" type="ORF">SI8410_04005582</name>
</gene>
<evidence type="ECO:0000256" key="3">
    <source>
        <dbReference type="SAM" id="MobiDB-lite"/>
    </source>
</evidence>
<dbReference type="Pfam" id="PF13865">
    <property type="entry name" value="FoP_duplication"/>
    <property type="match status" value="1"/>
</dbReference>
<evidence type="ECO:0000256" key="1">
    <source>
        <dbReference type="ARBA" id="ARBA00022884"/>
    </source>
</evidence>
<dbReference type="PROSITE" id="PS50102">
    <property type="entry name" value="RRM"/>
    <property type="match status" value="1"/>
</dbReference>